<dbReference type="Pfam" id="PF06719">
    <property type="entry name" value="AraC_N"/>
    <property type="match status" value="1"/>
</dbReference>
<name>A0ABV6JMC8_9PROT</name>
<dbReference type="SUPFAM" id="SSF46689">
    <property type="entry name" value="Homeodomain-like"/>
    <property type="match status" value="2"/>
</dbReference>
<reference evidence="6 7" key="1">
    <citation type="submission" date="2024-09" db="EMBL/GenBank/DDBJ databases">
        <authorList>
            <person name="Sun Q."/>
            <person name="Mori K."/>
        </authorList>
    </citation>
    <scope>NUCLEOTIDE SEQUENCE [LARGE SCALE GENOMIC DNA]</scope>
    <source>
        <strain evidence="6 7">TBRC 5777</strain>
    </source>
</reference>
<dbReference type="InterPro" id="IPR009057">
    <property type="entry name" value="Homeodomain-like_sf"/>
</dbReference>
<feature type="compositionally biased region" description="Basic and acidic residues" evidence="4">
    <location>
        <begin position="281"/>
        <end position="292"/>
    </location>
</feature>
<dbReference type="Proteomes" id="UP001589865">
    <property type="component" value="Unassembled WGS sequence"/>
</dbReference>
<feature type="region of interest" description="Disordered" evidence="4">
    <location>
        <begin position="276"/>
        <end position="298"/>
    </location>
</feature>
<dbReference type="RefSeq" id="WP_377042559.1">
    <property type="nucleotide sequence ID" value="NZ_JBHLUN010000001.1"/>
</dbReference>
<keyword evidence="7" id="KW-1185">Reference proteome</keyword>
<keyword evidence="1" id="KW-0805">Transcription regulation</keyword>
<evidence type="ECO:0000259" key="5">
    <source>
        <dbReference type="PROSITE" id="PS01124"/>
    </source>
</evidence>
<feature type="domain" description="HTH araC/xylS-type" evidence="5">
    <location>
        <begin position="188"/>
        <end position="285"/>
    </location>
</feature>
<dbReference type="Gene3D" id="1.10.10.60">
    <property type="entry name" value="Homeodomain-like"/>
    <property type="match status" value="2"/>
</dbReference>
<dbReference type="PANTHER" id="PTHR43436">
    <property type="entry name" value="ARAC-FAMILY TRANSCRIPTIONAL REGULATOR"/>
    <property type="match status" value="1"/>
</dbReference>
<dbReference type="PROSITE" id="PS01124">
    <property type="entry name" value="HTH_ARAC_FAMILY_2"/>
    <property type="match status" value="1"/>
</dbReference>
<evidence type="ECO:0000256" key="2">
    <source>
        <dbReference type="ARBA" id="ARBA00023125"/>
    </source>
</evidence>
<proteinExistence type="predicted"/>
<evidence type="ECO:0000256" key="1">
    <source>
        <dbReference type="ARBA" id="ARBA00023015"/>
    </source>
</evidence>
<dbReference type="SMART" id="SM00342">
    <property type="entry name" value="HTH_ARAC"/>
    <property type="match status" value="1"/>
</dbReference>
<accession>A0ABV6JMC8</accession>
<evidence type="ECO:0000256" key="4">
    <source>
        <dbReference type="SAM" id="MobiDB-lite"/>
    </source>
</evidence>
<evidence type="ECO:0000313" key="7">
    <source>
        <dbReference type="Proteomes" id="UP001589865"/>
    </source>
</evidence>
<sequence length="298" mass="32782">MQDQLTRMREIAERHAEGLRHQTGLPRVLVHSGQVTPSPTHGLYEPSLVLVLQGAKQITVGRRTLRYDPANYFIATVEFPASSWVIEGTRAQPYLAFSLKLDRAALCSLILDMPPAPEGETTGFAVSAVTPDLLDALSRLLRLLDTPDDIPVLAPVHEREVLYRLLKGPQGGALRQVARADSQLSQVRRAIAWIRAHFDEALRVEQLAELAGMSPASFHRHFKAATAMSPLQYQKMLRLQEARQLLGSSADVARAGHMVGYGSASQFSREYARMFGAPPGRDTERLRGRRGADASSAG</sequence>
<dbReference type="InterPro" id="IPR009594">
    <property type="entry name" value="Tscrpt_reg_HTH_AraC_N"/>
</dbReference>
<protein>
    <submittedName>
        <fullName evidence="6">AraC family transcriptional regulator N-terminal domain-containing protein</fullName>
    </submittedName>
</protein>
<comment type="caution">
    <text evidence="6">The sequence shown here is derived from an EMBL/GenBank/DDBJ whole genome shotgun (WGS) entry which is preliminary data.</text>
</comment>
<organism evidence="6 7">
    <name type="scientific">Roseomonas elaeocarpi</name>
    <dbReference type="NCBI Taxonomy" id="907779"/>
    <lineage>
        <taxon>Bacteria</taxon>
        <taxon>Pseudomonadati</taxon>
        <taxon>Pseudomonadota</taxon>
        <taxon>Alphaproteobacteria</taxon>
        <taxon>Acetobacterales</taxon>
        <taxon>Roseomonadaceae</taxon>
        <taxon>Roseomonas</taxon>
    </lineage>
</organism>
<gene>
    <name evidence="6" type="ORF">ACFFGY_01340</name>
</gene>
<dbReference type="EMBL" id="JBHLUN010000001">
    <property type="protein sequence ID" value="MFC0406872.1"/>
    <property type="molecule type" value="Genomic_DNA"/>
</dbReference>
<evidence type="ECO:0000313" key="6">
    <source>
        <dbReference type="EMBL" id="MFC0406872.1"/>
    </source>
</evidence>
<dbReference type="PROSITE" id="PS00041">
    <property type="entry name" value="HTH_ARAC_FAMILY_1"/>
    <property type="match status" value="1"/>
</dbReference>
<dbReference type="PANTHER" id="PTHR43436:SF1">
    <property type="entry name" value="TRANSCRIPTIONAL REGULATORY PROTEIN"/>
    <property type="match status" value="1"/>
</dbReference>
<keyword evidence="3" id="KW-0804">Transcription</keyword>
<dbReference type="InterPro" id="IPR018060">
    <property type="entry name" value="HTH_AraC"/>
</dbReference>
<keyword evidence="2" id="KW-0238">DNA-binding</keyword>
<dbReference type="InterPro" id="IPR018062">
    <property type="entry name" value="HTH_AraC-typ_CS"/>
</dbReference>
<dbReference type="Pfam" id="PF12833">
    <property type="entry name" value="HTH_18"/>
    <property type="match status" value="1"/>
</dbReference>
<evidence type="ECO:0000256" key="3">
    <source>
        <dbReference type="ARBA" id="ARBA00023163"/>
    </source>
</evidence>